<feature type="transmembrane region" description="Helical" evidence="12">
    <location>
        <begin position="190"/>
        <end position="208"/>
    </location>
</feature>
<evidence type="ECO:0000256" key="12">
    <source>
        <dbReference type="SAM" id="Phobius"/>
    </source>
</evidence>
<keyword evidence="6 12" id="KW-0812">Transmembrane</keyword>
<name>A0A9W6FN40_9MICO</name>
<dbReference type="GO" id="GO:0022857">
    <property type="term" value="F:transmembrane transporter activity"/>
    <property type="evidence" value="ECO:0007669"/>
    <property type="project" value="InterPro"/>
</dbReference>
<evidence type="ECO:0000256" key="8">
    <source>
        <dbReference type="ARBA" id="ARBA00023136"/>
    </source>
</evidence>
<keyword evidence="4" id="KW-1003">Cell membrane</keyword>
<evidence type="ECO:0000256" key="5">
    <source>
        <dbReference type="ARBA" id="ARBA00022519"/>
    </source>
</evidence>
<evidence type="ECO:0000256" key="10">
    <source>
        <dbReference type="ARBA" id="ARBA00039382"/>
    </source>
</evidence>
<feature type="transmembrane region" description="Helical" evidence="12">
    <location>
        <begin position="140"/>
        <end position="158"/>
    </location>
</feature>
<evidence type="ECO:0000256" key="11">
    <source>
        <dbReference type="SAM" id="MobiDB-lite"/>
    </source>
</evidence>
<feature type="transmembrane region" description="Helical" evidence="12">
    <location>
        <begin position="113"/>
        <end position="133"/>
    </location>
</feature>
<feature type="transmembrane region" description="Helical" evidence="12">
    <location>
        <begin position="59"/>
        <end position="80"/>
    </location>
</feature>
<feature type="transmembrane region" description="Helical" evidence="12">
    <location>
        <begin position="32"/>
        <end position="53"/>
    </location>
</feature>
<protein>
    <recommendedName>
        <fullName evidence="10">Autoinducer 2 import system permease protein LsrC</fullName>
    </recommendedName>
</protein>
<evidence type="ECO:0000313" key="13">
    <source>
        <dbReference type="EMBL" id="GLI26564.1"/>
    </source>
</evidence>
<evidence type="ECO:0000256" key="7">
    <source>
        <dbReference type="ARBA" id="ARBA00022989"/>
    </source>
</evidence>
<feature type="transmembrane region" description="Helical" evidence="12">
    <location>
        <begin position="239"/>
        <end position="260"/>
    </location>
</feature>
<dbReference type="EMBL" id="BSDP01000001">
    <property type="protein sequence ID" value="GLI26564.1"/>
    <property type="molecule type" value="Genomic_DNA"/>
</dbReference>
<feature type="transmembrane region" description="Helical" evidence="12">
    <location>
        <begin position="291"/>
        <end position="310"/>
    </location>
</feature>
<keyword evidence="7 12" id="KW-1133">Transmembrane helix</keyword>
<dbReference type="CDD" id="cd06579">
    <property type="entry name" value="TM_PBP1_transp_AraH_like"/>
    <property type="match status" value="1"/>
</dbReference>
<keyword evidence="5" id="KW-0997">Cell inner membrane</keyword>
<gene>
    <name evidence="13" type="ORF">ARHIZOSPH14_08060</name>
</gene>
<evidence type="ECO:0000313" key="14">
    <source>
        <dbReference type="Proteomes" id="UP001144396"/>
    </source>
</evidence>
<dbReference type="PANTHER" id="PTHR32196:SF29">
    <property type="entry name" value="AUTOINDUCER 2 IMPORT SYSTEM PERMEASE PROTEIN LSRC"/>
    <property type="match status" value="1"/>
</dbReference>
<keyword evidence="3" id="KW-0813">Transport</keyword>
<evidence type="ECO:0000256" key="6">
    <source>
        <dbReference type="ARBA" id="ARBA00022692"/>
    </source>
</evidence>
<keyword evidence="14" id="KW-1185">Reference proteome</keyword>
<feature type="region of interest" description="Disordered" evidence="11">
    <location>
        <begin position="350"/>
        <end position="380"/>
    </location>
</feature>
<evidence type="ECO:0000256" key="1">
    <source>
        <dbReference type="ARBA" id="ARBA00004651"/>
    </source>
</evidence>
<comment type="subunit">
    <text evidence="2">The complex is composed of two ATP-binding proteins (LsrA), two transmembrane proteins (LsrC and LsrD) and a solute-binding protein (LsrB).</text>
</comment>
<evidence type="ECO:0000256" key="2">
    <source>
        <dbReference type="ARBA" id="ARBA00011262"/>
    </source>
</evidence>
<accession>A0A9W6FN40</accession>
<evidence type="ECO:0000256" key="9">
    <source>
        <dbReference type="ARBA" id="ARBA00025439"/>
    </source>
</evidence>
<sequence>MKKTEAITTVETGSTPTAQPGKWRRALSFQNISAIYIFVVLFAIFAILTPRTFLTPGTWLVLLDAQSITVLAAVAVLIPLVTGAFNLAIGAEVGFAVILVAVLQVQLNVPWGLAVPITILAGALIGLVSGLLITRVKIDSFIATLGMSSVLLAGLSFLSENRQIIGLQDGFRQFATGGLSLSVENPNFKITNPVFIMLVISLVVWYLLERTPAGRRMYAAGYNPDGARLSGVNVDRLRIIALMSGGVIAGFAGVLLASRINAGDPTVGPGLLLPALTAVFLGSTQFKGGRFNVWGTVISVYVLAVGIKGLQLLGAQNWVSDLFNGVALLAAVGLSRWERTARRAGAVRRALPFSKSNKTDPPSDGPTDAQATPEKEMART</sequence>
<dbReference type="GO" id="GO:0005886">
    <property type="term" value="C:plasma membrane"/>
    <property type="evidence" value="ECO:0007669"/>
    <property type="project" value="UniProtKB-SubCell"/>
</dbReference>
<dbReference type="Proteomes" id="UP001144396">
    <property type="component" value="Unassembled WGS sequence"/>
</dbReference>
<feature type="transmembrane region" description="Helical" evidence="12">
    <location>
        <begin position="266"/>
        <end position="284"/>
    </location>
</feature>
<dbReference type="RefSeq" id="WP_281882575.1">
    <property type="nucleotide sequence ID" value="NZ_BSDP01000001.1"/>
</dbReference>
<comment type="function">
    <text evidence="9">Part of the ABC transporter complex LsrABCD involved in autoinducer 2 (AI-2) import. Probably responsible for the translocation of the substrate across the membrane.</text>
</comment>
<dbReference type="PANTHER" id="PTHR32196">
    <property type="entry name" value="ABC TRANSPORTER PERMEASE PROTEIN YPHD-RELATED-RELATED"/>
    <property type="match status" value="1"/>
</dbReference>
<evidence type="ECO:0000256" key="3">
    <source>
        <dbReference type="ARBA" id="ARBA00022448"/>
    </source>
</evidence>
<reference evidence="13" key="1">
    <citation type="submission" date="2022-12" db="EMBL/GenBank/DDBJ databases">
        <title>Reference genome sequencing for broad-spectrum identification of bacterial and archaeal isolates by mass spectrometry.</title>
        <authorList>
            <person name="Sekiguchi Y."/>
            <person name="Tourlousse D.M."/>
        </authorList>
    </citation>
    <scope>NUCLEOTIDE SEQUENCE</scope>
    <source>
        <strain evidence="13">14</strain>
    </source>
</reference>
<feature type="transmembrane region" description="Helical" evidence="12">
    <location>
        <begin position="87"/>
        <end position="107"/>
    </location>
</feature>
<dbReference type="InterPro" id="IPR001851">
    <property type="entry name" value="ABC_transp_permease"/>
</dbReference>
<evidence type="ECO:0000256" key="4">
    <source>
        <dbReference type="ARBA" id="ARBA00022475"/>
    </source>
</evidence>
<organism evidence="13 14">
    <name type="scientific">Agromyces rhizosphaerae</name>
    <dbReference type="NCBI Taxonomy" id="88374"/>
    <lineage>
        <taxon>Bacteria</taxon>
        <taxon>Bacillati</taxon>
        <taxon>Actinomycetota</taxon>
        <taxon>Actinomycetes</taxon>
        <taxon>Micrococcales</taxon>
        <taxon>Microbacteriaceae</taxon>
        <taxon>Agromyces</taxon>
    </lineage>
</organism>
<dbReference type="Pfam" id="PF02653">
    <property type="entry name" value="BPD_transp_2"/>
    <property type="match status" value="1"/>
</dbReference>
<feature type="transmembrane region" description="Helical" evidence="12">
    <location>
        <begin position="322"/>
        <end position="339"/>
    </location>
</feature>
<comment type="subcellular location">
    <subcellularLocation>
        <location evidence="1">Cell membrane</location>
        <topology evidence="1">Multi-pass membrane protein</topology>
    </subcellularLocation>
</comment>
<keyword evidence="8 12" id="KW-0472">Membrane</keyword>
<dbReference type="AlphaFoldDB" id="A0A9W6FN40"/>
<proteinExistence type="predicted"/>
<comment type="caution">
    <text evidence="13">The sequence shown here is derived from an EMBL/GenBank/DDBJ whole genome shotgun (WGS) entry which is preliminary data.</text>
</comment>